<dbReference type="InterPro" id="IPR023393">
    <property type="entry name" value="START-like_dom_sf"/>
</dbReference>
<dbReference type="InterPro" id="IPR019587">
    <property type="entry name" value="Polyketide_cyclase/dehydratase"/>
</dbReference>
<evidence type="ECO:0000313" key="1">
    <source>
        <dbReference type="EMBL" id="ONM49038.1"/>
    </source>
</evidence>
<name>A0A1W0BAS8_9NOCA</name>
<accession>A0A1W0BAS8</accession>
<organism evidence="1 2">
    <name type="scientific">Nocardia donostiensis</name>
    <dbReference type="NCBI Taxonomy" id="1538463"/>
    <lineage>
        <taxon>Bacteria</taxon>
        <taxon>Bacillati</taxon>
        <taxon>Actinomycetota</taxon>
        <taxon>Actinomycetes</taxon>
        <taxon>Mycobacteriales</taxon>
        <taxon>Nocardiaceae</taxon>
        <taxon>Nocardia</taxon>
    </lineage>
</organism>
<proteinExistence type="predicted"/>
<dbReference type="SUPFAM" id="SSF55961">
    <property type="entry name" value="Bet v1-like"/>
    <property type="match status" value="1"/>
</dbReference>
<keyword evidence="2" id="KW-1185">Reference proteome</keyword>
<gene>
    <name evidence="1" type="ORF">B0T46_08850</name>
</gene>
<dbReference type="OrthoDB" id="4560923at2"/>
<dbReference type="Pfam" id="PF10604">
    <property type="entry name" value="Polyketide_cyc2"/>
    <property type="match status" value="1"/>
</dbReference>
<dbReference type="Proteomes" id="UP000188836">
    <property type="component" value="Unassembled WGS sequence"/>
</dbReference>
<reference evidence="1 2" key="1">
    <citation type="journal article" date="2016" name="Antonie Van Leeuwenhoek">
        <title>Nocardia donostiensis sp. nov., isolated from human respiratory specimens.</title>
        <authorList>
            <person name="Ercibengoa M."/>
            <person name="Bell M."/>
            <person name="Marimon J.M."/>
            <person name="Humrighouse B."/>
            <person name="Klenk H.P."/>
            <person name="Potter G."/>
            <person name="Perez-Trallero E."/>
        </authorList>
    </citation>
    <scope>NUCLEOTIDE SEQUENCE [LARGE SCALE GENOMIC DNA]</scope>
    <source>
        <strain evidence="1 2">X1655</strain>
    </source>
</reference>
<evidence type="ECO:0000313" key="2">
    <source>
        <dbReference type="Proteomes" id="UP000188836"/>
    </source>
</evidence>
<comment type="caution">
    <text evidence="1">The sequence shown here is derived from an EMBL/GenBank/DDBJ whole genome shotgun (WGS) entry which is preliminary data.</text>
</comment>
<dbReference type="AlphaFoldDB" id="A0A1W0BAS8"/>
<evidence type="ECO:0008006" key="3">
    <source>
        <dbReference type="Google" id="ProtNLM"/>
    </source>
</evidence>
<dbReference type="EMBL" id="MUMY01000006">
    <property type="protein sequence ID" value="ONM49038.1"/>
    <property type="molecule type" value="Genomic_DNA"/>
</dbReference>
<protein>
    <recommendedName>
        <fullName evidence="3">Polyketide cyclase</fullName>
    </recommendedName>
</protein>
<sequence length="156" mass="17139">MGCIRYASDVSAPVDVAFTYAANHLFTASWMFGVSCFAPNGEKDHGLGAVFRTTLQVPLWNPQLECEITEYRHGAVIGYSLPGRIPTTLTLQFDPLGHGRSVLTSQIDYRLPHGIAGRLSARPTESVLRSVLRRTESRLRTAIEQSHGTDLVGRIA</sequence>
<dbReference type="Gene3D" id="3.30.530.20">
    <property type="match status" value="1"/>
</dbReference>
<dbReference type="CDD" id="cd07812">
    <property type="entry name" value="SRPBCC"/>
    <property type="match status" value="1"/>
</dbReference>